<dbReference type="InterPro" id="IPR006026">
    <property type="entry name" value="Peptidase_Metallo"/>
</dbReference>
<evidence type="ECO:0000256" key="2">
    <source>
        <dbReference type="ARBA" id="ARBA00022670"/>
    </source>
</evidence>
<dbReference type="PANTHER" id="PTHR10127:SF780">
    <property type="entry name" value="METALLOENDOPEPTIDASE"/>
    <property type="match status" value="1"/>
</dbReference>
<dbReference type="SUPFAM" id="SSF49854">
    <property type="entry name" value="Spermadhesin, CUB domain"/>
    <property type="match status" value="2"/>
</dbReference>
<evidence type="ECO:0000256" key="9">
    <source>
        <dbReference type="SAM" id="Phobius"/>
    </source>
</evidence>
<keyword evidence="6" id="KW-0482">Metalloprotease</keyword>
<evidence type="ECO:0000313" key="12">
    <source>
        <dbReference type="Proteomes" id="UP000035681"/>
    </source>
</evidence>
<keyword evidence="5" id="KW-0862">Zinc</keyword>
<dbReference type="Pfam" id="PF00431">
    <property type="entry name" value="CUB"/>
    <property type="match status" value="1"/>
</dbReference>
<proteinExistence type="predicted"/>
<dbReference type="PROSITE" id="PS50026">
    <property type="entry name" value="EGF_3"/>
    <property type="match status" value="1"/>
</dbReference>
<dbReference type="SMART" id="SM00235">
    <property type="entry name" value="ZnMc"/>
    <property type="match status" value="1"/>
</dbReference>
<dbReference type="Gene3D" id="3.40.390.10">
    <property type="entry name" value="Collagenase (Catalytic Domain)"/>
    <property type="match status" value="2"/>
</dbReference>
<reference evidence="13" key="1">
    <citation type="submission" date="2024-02" db="UniProtKB">
        <authorList>
            <consortium name="WormBaseParasite"/>
        </authorList>
    </citation>
    <scope>IDENTIFICATION</scope>
</reference>
<dbReference type="InterPro" id="IPR000859">
    <property type="entry name" value="CUB_dom"/>
</dbReference>
<keyword evidence="9" id="KW-0472">Membrane</keyword>
<dbReference type="PROSITE" id="PS51864">
    <property type="entry name" value="ASTACIN"/>
    <property type="match status" value="2"/>
</dbReference>
<evidence type="ECO:0000256" key="6">
    <source>
        <dbReference type="ARBA" id="ARBA00023049"/>
    </source>
</evidence>
<dbReference type="AlphaFoldDB" id="A0AAF5DED6"/>
<dbReference type="InterPro" id="IPR000742">
    <property type="entry name" value="EGF"/>
</dbReference>
<evidence type="ECO:0000256" key="1">
    <source>
        <dbReference type="ARBA" id="ARBA00022536"/>
    </source>
</evidence>
<comment type="caution">
    <text evidence="8">Lacks conserved residue(s) required for the propagation of feature annotation.</text>
</comment>
<keyword evidence="1 8" id="KW-0245">EGF-like domain</keyword>
<dbReference type="InterPro" id="IPR024079">
    <property type="entry name" value="MetalloPept_cat_dom_sf"/>
</dbReference>
<evidence type="ECO:0000256" key="3">
    <source>
        <dbReference type="ARBA" id="ARBA00022723"/>
    </source>
</evidence>
<evidence type="ECO:0008006" key="14">
    <source>
        <dbReference type="Google" id="ProtNLM"/>
    </source>
</evidence>
<dbReference type="PROSITE" id="PS01186">
    <property type="entry name" value="EGF_2"/>
    <property type="match status" value="2"/>
</dbReference>
<organism evidence="12 13">
    <name type="scientific">Strongyloides stercoralis</name>
    <name type="common">Threadworm</name>
    <dbReference type="NCBI Taxonomy" id="6248"/>
    <lineage>
        <taxon>Eukaryota</taxon>
        <taxon>Metazoa</taxon>
        <taxon>Ecdysozoa</taxon>
        <taxon>Nematoda</taxon>
        <taxon>Chromadorea</taxon>
        <taxon>Rhabditida</taxon>
        <taxon>Tylenchina</taxon>
        <taxon>Panagrolaimomorpha</taxon>
        <taxon>Strongyloidoidea</taxon>
        <taxon>Strongyloididae</taxon>
        <taxon>Strongyloides</taxon>
    </lineage>
</organism>
<dbReference type="GO" id="GO:0004222">
    <property type="term" value="F:metalloendopeptidase activity"/>
    <property type="evidence" value="ECO:0007669"/>
    <property type="project" value="InterPro"/>
</dbReference>
<keyword evidence="9" id="KW-0812">Transmembrane</keyword>
<evidence type="ECO:0000256" key="8">
    <source>
        <dbReference type="PROSITE-ProRule" id="PRU00076"/>
    </source>
</evidence>
<evidence type="ECO:0000256" key="7">
    <source>
        <dbReference type="ARBA" id="ARBA00023157"/>
    </source>
</evidence>
<feature type="domain" description="Peptidase M12A" evidence="11">
    <location>
        <begin position="430"/>
        <end position="628"/>
    </location>
</feature>
<dbReference type="Pfam" id="PF01400">
    <property type="entry name" value="Astacin"/>
    <property type="match status" value="2"/>
</dbReference>
<dbReference type="PANTHER" id="PTHR10127">
    <property type="entry name" value="DISCOIDIN, CUB, EGF, LAMININ , AND ZINC METALLOPROTEASE DOMAIN CONTAINING"/>
    <property type="match status" value="1"/>
</dbReference>
<dbReference type="InterPro" id="IPR001506">
    <property type="entry name" value="Peptidase_M12A"/>
</dbReference>
<sequence length="786" mass="92093">YIIFEKLYSLKFIFFYILIYFYINLICCYTLTSEKDITTYKNSTSKFLQNILRFENKNRIKYSTTNGINMKALRKSLNILEKNTCLRFRYVKKIRKHQFGLHFLGYMAVKYPDNTPAEDQQLQEIFISNRSSKNTGYLLQQILLSMGYIPQHQRPDRDNYIKFIEMDSEYTILLEDKYKNTYKWDEVELFNTSYDYGSLTQYSIDYFNEVSSSIMSAKWPIYNNMMGQKYGLSFNDVKLINLAICSNNCKNKRQIKCENSGYQDPLDCSKCRCPKGFGGENCSKVFKISKKCKNNLLKATKNLKTLSNRGFAKCNYLITSKKNSKIVIYINSVKTNSRKFCFEDSGFEIKYRNDMGATGLCLCGSHSNMSLISEDNQVLIRYKGNTRSYFKIKYKIFEKLYRINFYFFLINILIKCQNINIEKLNLFSSRAKRGIFKNKKFPIKYNITTSINQFNLEKALKIIEKDTCINFKKVKIIPKNSQGFMYQINSANFTFCGPQYPDKPQVIFLSNKCNNNVGCHLRQTVLSIGLLYQFNRPDRDNFININVSNAYWWVYGGEILESIFSKDEINLYDTSYDFGSITQLNGYEYSNNSKLVIKPKIPQYKNMMGQDYKLSFNDAKLLNLKLCKKICLNNFKKCKNNGYQDPHNCYKCRCPNGYTGKYCQNIKKSNTKCGKQKLSAQKYIQTLKISGSNICNYFIKSKIGTKIKITLISLNTKEIIPCFENMGLEIKYRLDKGTTGLCLCGKYKNIQLNSDDNTVLIQYNGENKNHHFILKYQQLYEYKFLK</sequence>
<protein>
    <recommendedName>
        <fullName evidence="14">Metalloendopeptidase</fullName>
    </recommendedName>
</protein>
<evidence type="ECO:0000259" key="11">
    <source>
        <dbReference type="PROSITE" id="PS51864"/>
    </source>
</evidence>
<dbReference type="SMART" id="SM00042">
    <property type="entry name" value="CUB"/>
    <property type="match status" value="1"/>
</dbReference>
<accession>A0AAF5DED6</accession>
<evidence type="ECO:0000256" key="4">
    <source>
        <dbReference type="ARBA" id="ARBA00022801"/>
    </source>
</evidence>
<keyword evidence="7 8" id="KW-1015">Disulfide bond</keyword>
<keyword evidence="9" id="KW-1133">Transmembrane helix</keyword>
<evidence type="ECO:0000259" key="10">
    <source>
        <dbReference type="PROSITE" id="PS50026"/>
    </source>
</evidence>
<feature type="domain" description="EGF-like" evidence="10">
    <location>
        <begin position="623"/>
        <end position="664"/>
    </location>
</feature>
<keyword evidence="12" id="KW-1185">Reference proteome</keyword>
<name>A0AAF5DED6_STRER</name>
<dbReference type="Gene3D" id="2.60.120.290">
    <property type="entry name" value="Spermadhesin, CUB domain"/>
    <property type="match status" value="1"/>
</dbReference>
<dbReference type="GO" id="GO:0008270">
    <property type="term" value="F:zinc ion binding"/>
    <property type="evidence" value="ECO:0007669"/>
    <property type="project" value="InterPro"/>
</dbReference>
<feature type="domain" description="Peptidase M12A" evidence="11">
    <location>
        <begin position="42"/>
        <end position="246"/>
    </location>
</feature>
<evidence type="ECO:0000256" key="5">
    <source>
        <dbReference type="ARBA" id="ARBA00022833"/>
    </source>
</evidence>
<dbReference type="Proteomes" id="UP000035681">
    <property type="component" value="Unplaced"/>
</dbReference>
<feature type="transmembrane region" description="Helical" evidence="9">
    <location>
        <begin position="12"/>
        <end position="32"/>
    </location>
</feature>
<dbReference type="PROSITE" id="PS00022">
    <property type="entry name" value="EGF_1"/>
    <property type="match status" value="2"/>
</dbReference>
<evidence type="ECO:0000313" key="13">
    <source>
        <dbReference type="WBParaSite" id="TCONS_00010856.p1"/>
    </source>
</evidence>
<dbReference type="WBParaSite" id="TCONS_00010856.p1">
    <property type="protein sequence ID" value="TCONS_00010856.p1"/>
    <property type="gene ID" value="XLOC_004607"/>
</dbReference>
<keyword evidence="4" id="KW-0378">Hydrolase</keyword>
<feature type="disulfide bond" evidence="8">
    <location>
        <begin position="654"/>
        <end position="663"/>
    </location>
</feature>
<keyword evidence="2" id="KW-0645">Protease</keyword>
<dbReference type="SUPFAM" id="SSF55486">
    <property type="entry name" value="Metalloproteases ('zincins'), catalytic domain"/>
    <property type="match status" value="2"/>
</dbReference>
<dbReference type="GO" id="GO:0006508">
    <property type="term" value="P:proteolysis"/>
    <property type="evidence" value="ECO:0007669"/>
    <property type="project" value="UniProtKB-KW"/>
</dbReference>
<keyword evidence="3" id="KW-0479">Metal-binding</keyword>
<dbReference type="InterPro" id="IPR035914">
    <property type="entry name" value="Sperma_CUB_dom_sf"/>
</dbReference>